<dbReference type="InterPro" id="IPR003406">
    <property type="entry name" value="Glyco_trans_14"/>
</dbReference>
<evidence type="ECO:0000256" key="5">
    <source>
        <dbReference type="ARBA" id="ARBA00022692"/>
    </source>
</evidence>
<evidence type="ECO:0000313" key="13">
    <source>
        <dbReference type="Proteomes" id="UP000054324"/>
    </source>
</evidence>
<dbReference type="GO" id="GO:0008375">
    <property type="term" value="F:acetylglucosaminyltransferase activity"/>
    <property type="evidence" value="ECO:0007669"/>
    <property type="project" value="TreeGrafter"/>
</dbReference>
<dbReference type="KEGG" id="ovi:T265_09105"/>
<sequence>MNLPIVTKLLKTIVNEIHYEYHNYEKQTMKNHILIAVIADLATILTALWPVPVDRNKASSERRPPMPVLTVGPHFPIAFSVRATQNVNRIAKLLQQIYRPQNLYCIHVDRSATFVYNASLQEALAEFGENVFFVPDGDRVAMDGGKVALLEADLVCAKLLKKRSSEWRYWINLSGGEIPLKTNWEIVTALQLLNGSNAVSAYIRKTKSNHPTPQSYLDLNVTWYQGDDSVAVRPEFVSFVLQNDMATLLLDAFRAYEEDFGPNKIKEGYFAILNNNPSVFAIPGAFANSRDHFQIETPIRAEHRMWHRRPCRSRFWQNSRCLFGAIDVPFLKSHPHFFVDSLAPSFTKEARNELENWHTEKLRHEARTGKLHPSFDKKYYSQLEATKMHL</sequence>
<comment type="similarity">
    <text evidence="10">Belongs to the glycosyltransferase 14 family.</text>
</comment>
<organism evidence="12 13">
    <name type="scientific">Opisthorchis viverrini</name>
    <name type="common">Southeast Asian liver fluke</name>
    <dbReference type="NCBI Taxonomy" id="6198"/>
    <lineage>
        <taxon>Eukaryota</taxon>
        <taxon>Metazoa</taxon>
        <taxon>Spiralia</taxon>
        <taxon>Lophotrochozoa</taxon>
        <taxon>Platyhelminthes</taxon>
        <taxon>Trematoda</taxon>
        <taxon>Digenea</taxon>
        <taxon>Opisthorchiida</taxon>
        <taxon>Opisthorchiata</taxon>
        <taxon>Opisthorchiidae</taxon>
        <taxon>Opisthorchis</taxon>
    </lineage>
</organism>
<dbReference type="OrthoDB" id="2019572at2759"/>
<dbReference type="EMBL" id="KL596874">
    <property type="protein sequence ID" value="KER22899.1"/>
    <property type="molecule type" value="Genomic_DNA"/>
</dbReference>
<evidence type="ECO:0000256" key="9">
    <source>
        <dbReference type="ARBA" id="ARBA00023180"/>
    </source>
</evidence>
<evidence type="ECO:0000313" key="12">
    <source>
        <dbReference type="EMBL" id="KER22899.1"/>
    </source>
</evidence>
<keyword evidence="9" id="KW-0325">Glycoprotein</keyword>
<keyword evidence="3" id="KW-0328">Glycosyltransferase</keyword>
<dbReference type="PANTHER" id="PTHR19297">
    <property type="entry name" value="GLYCOSYLTRANSFERASE 14 FAMILY MEMBER"/>
    <property type="match status" value="1"/>
</dbReference>
<evidence type="ECO:0000256" key="2">
    <source>
        <dbReference type="ARBA" id="ARBA00004922"/>
    </source>
</evidence>
<dbReference type="CTD" id="20323284"/>
<accession>A0A075A629</accession>
<evidence type="ECO:0000256" key="6">
    <source>
        <dbReference type="ARBA" id="ARBA00022968"/>
    </source>
</evidence>
<dbReference type="GO" id="GO:0016020">
    <property type="term" value="C:membrane"/>
    <property type="evidence" value="ECO:0007669"/>
    <property type="project" value="UniProtKB-SubCell"/>
</dbReference>
<protein>
    <recommendedName>
        <fullName evidence="14">Core-2/I-Branching enzyme</fullName>
    </recommendedName>
</protein>
<gene>
    <name evidence="12" type="ORF">T265_09105</name>
</gene>
<evidence type="ECO:0000256" key="8">
    <source>
        <dbReference type="ARBA" id="ARBA00023136"/>
    </source>
</evidence>
<keyword evidence="8 11" id="KW-0472">Membrane</keyword>
<evidence type="ECO:0000256" key="11">
    <source>
        <dbReference type="SAM" id="Phobius"/>
    </source>
</evidence>
<dbReference type="PANTHER" id="PTHR19297:SF185">
    <property type="entry name" value="BETA-1,3-GALACTOSYL-O-GLYCOSYL-GLYCOPROTEIN BETA-1,6-N-ACETYLGLUCOSAMINYLTRANSFERASE 3"/>
    <property type="match status" value="1"/>
</dbReference>
<evidence type="ECO:0008006" key="14">
    <source>
        <dbReference type="Google" id="ProtNLM"/>
    </source>
</evidence>
<proteinExistence type="inferred from homology"/>
<keyword evidence="7 11" id="KW-1133">Transmembrane helix</keyword>
<evidence type="ECO:0000256" key="10">
    <source>
        <dbReference type="ARBA" id="ARBA00038150"/>
    </source>
</evidence>
<keyword evidence="13" id="KW-1185">Reference proteome</keyword>
<feature type="transmembrane region" description="Helical" evidence="11">
    <location>
        <begin position="33"/>
        <end position="51"/>
    </location>
</feature>
<evidence type="ECO:0000256" key="4">
    <source>
        <dbReference type="ARBA" id="ARBA00022679"/>
    </source>
</evidence>
<evidence type="ECO:0000256" key="3">
    <source>
        <dbReference type="ARBA" id="ARBA00022676"/>
    </source>
</evidence>
<name>A0A075A629_OPIVI</name>
<reference evidence="12 13" key="1">
    <citation type="submission" date="2013-11" db="EMBL/GenBank/DDBJ databases">
        <title>Opisthorchis viverrini - life in the bile duct.</title>
        <authorList>
            <person name="Young N.D."/>
            <person name="Nagarajan N."/>
            <person name="Lin S.J."/>
            <person name="Korhonen P.K."/>
            <person name="Jex A.R."/>
            <person name="Hall R.S."/>
            <person name="Safavi-Hemami H."/>
            <person name="Kaewkong W."/>
            <person name="Bertrand D."/>
            <person name="Gao S."/>
            <person name="Seet Q."/>
            <person name="Wongkham S."/>
            <person name="Teh B.T."/>
            <person name="Wongkham C."/>
            <person name="Intapan P.M."/>
            <person name="Maleewong W."/>
            <person name="Yang X."/>
            <person name="Hu M."/>
            <person name="Wang Z."/>
            <person name="Hofmann A."/>
            <person name="Sternberg P.W."/>
            <person name="Tan P."/>
            <person name="Wang J."/>
            <person name="Gasser R.B."/>
        </authorList>
    </citation>
    <scope>NUCLEOTIDE SEQUENCE [LARGE SCALE GENOMIC DNA]</scope>
</reference>
<evidence type="ECO:0000256" key="1">
    <source>
        <dbReference type="ARBA" id="ARBA00004606"/>
    </source>
</evidence>
<dbReference type="RefSeq" id="XP_009173357.1">
    <property type="nucleotide sequence ID" value="XM_009175093.1"/>
</dbReference>
<dbReference type="Proteomes" id="UP000054324">
    <property type="component" value="Unassembled WGS sequence"/>
</dbReference>
<keyword evidence="6" id="KW-0735">Signal-anchor</keyword>
<comment type="subcellular location">
    <subcellularLocation>
        <location evidence="1">Membrane</location>
        <topology evidence="1">Single-pass type II membrane protein</topology>
    </subcellularLocation>
</comment>
<comment type="pathway">
    <text evidence="2">Protein modification; protein glycosylation.</text>
</comment>
<dbReference type="Pfam" id="PF02485">
    <property type="entry name" value="Branch"/>
    <property type="match status" value="1"/>
</dbReference>
<keyword evidence="5 11" id="KW-0812">Transmembrane</keyword>
<dbReference type="GeneID" id="20323284"/>
<keyword evidence="4" id="KW-0808">Transferase</keyword>
<evidence type="ECO:0000256" key="7">
    <source>
        <dbReference type="ARBA" id="ARBA00022989"/>
    </source>
</evidence>
<dbReference type="AlphaFoldDB" id="A0A075A629"/>